<feature type="compositionally biased region" description="Low complexity" evidence="2">
    <location>
        <begin position="806"/>
        <end position="823"/>
    </location>
</feature>
<comment type="caution">
    <text evidence="3">The sequence shown here is derived from an EMBL/GenBank/DDBJ whole genome shotgun (WGS) entry which is preliminary data.</text>
</comment>
<feature type="compositionally biased region" description="Polar residues" evidence="2">
    <location>
        <begin position="317"/>
        <end position="326"/>
    </location>
</feature>
<feature type="region of interest" description="Disordered" evidence="2">
    <location>
        <begin position="465"/>
        <end position="995"/>
    </location>
</feature>
<evidence type="ECO:0008006" key="5">
    <source>
        <dbReference type="Google" id="ProtNLM"/>
    </source>
</evidence>
<feature type="compositionally biased region" description="Polar residues" evidence="2">
    <location>
        <begin position="851"/>
        <end position="862"/>
    </location>
</feature>
<dbReference type="Pfam" id="PF13805">
    <property type="entry name" value="Pil1"/>
    <property type="match status" value="1"/>
</dbReference>
<protein>
    <recommendedName>
        <fullName evidence="5">Eisosome component PIL1-domain-containing protein</fullName>
    </recommendedName>
</protein>
<feature type="compositionally biased region" description="Low complexity" evidence="2">
    <location>
        <begin position="602"/>
        <end position="632"/>
    </location>
</feature>
<feature type="coiled-coil region" evidence="1">
    <location>
        <begin position="125"/>
        <end position="197"/>
    </location>
</feature>
<dbReference type="AlphaFoldDB" id="A0AAW0BBI4"/>
<feature type="compositionally biased region" description="Low complexity" evidence="2">
    <location>
        <begin position="524"/>
        <end position="534"/>
    </location>
</feature>
<evidence type="ECO:0000256" key="1">
    <source>
        <dbReference type="SAM" id="Coils"/>
    </source>
</evidence>
<evidence type="ECO:0000313" key="3">
    <source>
        <dbReference type="EMBL" id="KAK7023156.1"/>
    </source>
</evidence>
<feature type="compositionally biased region" description="Polar residues" evidence="2">
    <location>
        <begin position="420"/>
        <end position="430"/>
    </location>
</feature>
<dbReference type="GO" id="GO:0005886">
    <property type="term" value="C:plasma membrane"/>
    <property type="evidence" value="ECO:0007669"/>
    <property type="project" value="TreeGrafter"/>
</dbReference>
<feature type="compositionally biased region" description="Basic and acidic residues" evidence="2">
    <location>
        <begin position="540"/>
        <end position="568"/>
    </location>
</feature>
<dbReference type="GO" id="GO:0006897">
    <property type="term" value="P:endocytosis"/>
    <property type="evidence" value="ECO:0007669"/>
    <property type="project" value="TreeGrafter"/>
</dbReference>
<dbReference type="GO" id="GO:0070941">
    <property type="term" value="P:eisosome assembly"/>
    <property type="evidence" value="ECO:0007669"/>
    <property type="project" value="TreeGrafter"/>
</dbReference>
<feature type="region of interest" description="Disordered" evidence="2">
    <location>
        <begin position="346"/>
        <end position="448"/>
    </location>
</feature>
<feature type="compositionally biased region" description="Basic and acidic residues" evidence="2">
    <location>
        <begin position="1018"/>
        <end position="1027"/>
    </location>
</feature>
<dbReference type="Proteomes" id="UP001362999">
    <property type="component" value="Unassembled WGS sequence"/>
</dbReference>
<name>A0AAW0BBI4_9AGAR</name>
<dbReference type="GO" id="GO:0008289">
    <property type="term" value="F:lipid binding"/>
    <property type="evidence" value="ECO:0007669"/>
    <property type="project" value="TreeGrafter"/>
</dbReference>
<organism evidence="3 4">
    <name type="scientific">Favolaschia claudopus</name>
    <dbReference type="NCBI Taxonomy" id="2862362"/>
    <lineage>
        <taxon>Eukaryota</taxon>
        <taxon>Fungi</taxon>
        <taxon>Dikarya</taxon>
        <taxon>Basidiomycota</taxon>
        <taxon>Agaricomycotina</taxon>
        <taxon>Agaricomycetes</taxon>
        <taxon>Agaricomycetidae</taxon>
        <taxon>Agaricales</taxon>
        <taxon>Marasmiineae</taxon>
        <taxon>Mycenaceae</taxon>
        <taxon>Favolaschia</taxon>
    </lineage>
</organism>
<accession>A0AAW0BBI4</accession>
<reference evidence="3 4" key="1">
    <citation type="journal article" date="2024" name="J Genomics">
        <title>Draft genome sequencing and assembly of Favolaschia claudopus CIRM-BRFM 2984 isolated from oak limbs.</title>
        <authorList>
            <person name="Navarro D."/>
            <person name="Drula E."/>
            <person name="Chaduli D."/>
            <person name="Cazenave R."/>
            <person name="Ahrendt S."/>
            <person name="Wang J."/>
            <person name="Lipzen A."/>
            <person name="Daum C."/>
            <person name="Barry K."/>
            <person name="Grigoriev I.V."/>
            <person name="Favel A."/>
            <person name="Rosso M.N."/>
            <person name="Martin F."/>
        </authorList>
    </citation>
    <scope>NUCLEOTIDE SEQUENCE [LARGE SCALE GENOMIC DNA]</scope>
    <source>
        <strain evidence="3 4">CIRM-BRFM 2984</strain>
    </source>
</reference>
<dbReference type="PANTHER" id="PTHR31962">
    <property type="entry name" value="SPHINGOLIPID LONG CHAIN BASE-RESPONSIVE PROTEIN PIL1"/>
    <property type="match status" value="1"/>
</dbReference>
<dbReference type="Gene3D" id="1.20.1270.60">
    <property type="entry name" value="Arfaptin homology (AH) domain/BAR domain"/>
    <property type="match status" value="1"/>
</dbReference>
<feature type="region of interest" description="Disordered" evidence="2">
    <location>
        <begin position="1007"/>
        <end position="1048"/>
    </location>
</feature>
<evidence type="ECO:0000256" key="2">
    <source>
        <dbReference type="SAM" id="MobiDB-lite"/>
    </source>
</evidence>
<dbReference type="EMBL" id="JAWWNJ010000036">
    <property type="protein sequence ID" value="KAK7023156.1"/>
    <property type="molecule type" value="Genomic_DNA"/>
</dbReference>
<dbReference type="InterPro" id="IPR028245">
    <property type="entry name" value="PIL1/LSP1"/>
</dbReference>
<feature type="compositionally biased region" description="Pro residues" evidence="2">
    <location>
        <begin position="705"/>
        <end position="717"/>
    </location>
</feature>
<feature type="compositionally biased region" description="Pro residues" evidence="2">
    <location>
        <begin position="977"/>
        <end position="987"/>
    </location>
</feature>
<dbReference type="PANTHER" id="PTHR31962:SF6">
    <property type="entry name" value="EISOSOME COMPONENT PIL1-DOMAIN-CONTAINING PROTEIN"/>
    <property type="match status" value="1"/>
</dbReference>
<feature type="compositionally biased region" description="Pro residues" evidence="2">
    <location>
        <begin position="397"/>
        <end position="414"/>
    </location>
</feature>
<feature type="compositionally biased region" description="Polar residues" evidence="2">
    <location>
        <begin position="911"/>
        <end position="929"/>
    </location>
</feature>
<feature type="compositionally biased region" description="Gly residues" evidence="2">
    <location>
        <begin position="357"/>
        <end position="374"/>
    </location>
</feature>
<evidence type="ECO:0000313" key="4">
    <source>
        <dbReference type="Proteomes" id="UP001362999"/>
    </source>
</evidence>
<gene>
    <name evidence="3" type="ORF">R3P38DRAFT_3270680</name>
</gene>
<sequence>MAEAMHYHVISSSLLLPTYFDFSAYSLPPCSGTRRQKSPTIPTLPSLALSGNKDLKPLQDLILLEKNVLTTLQKLSVDFSKASDALRTWGMGEGDDLGDILSASSTILTHWSNALTTYAGMEHTIRDHLKQIRTREEALDELKRRRKATLARADSAEKKLNKMGPEHKNLAQQTDTLNQLQMQIRGMDNEILNEEAALGDFKRSSARTLMGLKFGGLMECCEKGCIVAEVGRGMVAEISEETTPPGLSRAMYLGHQMTQQRIIEADRCVSEIVFKPLPPAATSPSAMGGHAQEASAMTTTTAADDGYGGWNNNNNNGIDPQTTGTESVGGGYDPPPTNSGFTSVGGTSSGFLPPPDIGGGFMDGGGGGGSGVGVGSAFSSVSGQYQPPSNVGGYQPPQGPPPGAGGYQPPPPGAYSPGSTFNPAQDTQGGYSPYGLDETGGLSGTGGTVGGTAGGRFATFPVRGRAFSKSGDDGGPGTTNSGFSGISMPNMDAPASLGATRRQDTSGSDFMSAVLDAGEFGTRQQQQPSQSFAQYTIAGSEKEQERDREAQRMQEDHDPAPEYRDYEPTSHAQAFEYPSAGMHDGPPPSAATQVVGSVWTGDNYNDANSNDANSTASTYRGPGSGMRSMSGGLAVEEGGGDRHSTASDDVGLAYMNLGNDPGQHEVAAVDDDADPALRPGENETQRQARLSKHVRFGKETSFGPPSEPPTPMTPEPPYMKRQESTSSLGSGRSKRVPPPVFDPEAEERALNAAAAREVSRELDSLTFSPPAPLRIAKVHPQTPVEETWEFAAAASPSREQPPPQPMQQQPQQTSPQRMSPPSQYMAPKSPIAREPSPLIPPAAPSARKMSTENASPLTESPVQPSPFVPGHHTTPSWAITPAPERDTGSPASPRPGAGELSTSPYRAPFANRSTSSLASGGAQTPTGARTISAAAFRRPQKAAALPSSPYPQARAGSGLREASPQPPMPQQRTQSPPRAPTHGMPPPHTHDEDFDYIGAYARDSQAFLDDNHGSPVKNDFDYGRLGKVEVVGGPPRSPGYGPGNDGIR</sequence>
<dbReference type="GO" id="GO:0036286">
    <property type="term" value="C:eisosome filament"/>
    <property type="evidence" value="ECO:0007669"/>
    <property type="project" value="TreeGrafter"/>
</dbReference>
<keyword evidence="4" id="KW-1185">Reference proteome</keyword>
<dbReference type="InterPro" id="IPR027267">
    <property type="entry name" value="AH/BAR_dom_sf"/>
</dbReference>
<feature type="compositionally biased region" description="Low complexity" evidence="2">
    <location>
        <begin position="933"/>
        <end position="944"/>
    </location>
</feature>
<feature type="region of interest" description="Disordered" evidence="2">
    <location>
        <begin position="313"/>
        <end position="333"/>
    </location>
</feature>
<keyword evidence="1" id="KW-0175">Coiled coil</keyword>
<proteinExistence type="predicted"/>